<keyword evidence="2" id="KW-1185">Reference proteome</keyword>
<dbReference type="Proteomes" id="UP000662373">
    <property type="component" value="Unassembled WGS sequence"/>
</dbReference>
<dbReference type="AlphaFoldDB" id="A0A934KSG0"/>
<evidence type="ECO:0000313" key="1">
    <source>
        <dbReference type="EMBL" id="MBJ7880571.1"/>
    </source>
</evidence>
<name>A0A934KSG0_9FLAO</name>
<gene>
    <name evidence="1" type="ORF">JEM65_07910</name>
</gene>
<protein>
    <recommendedName>
        <fullName evidence="3">UDP-glycosyltransferase</fullName>
    </recommendedName>
</protein>
<organism evidence="1 2">
    <name type="scientific">Gelidibacter salicanalis</name>
    <dbReference type="NCBI Taxonomy" id="291193"/>
    <lineage>
        <taxon>Bacteria</taxon>
        <taxon>Pseudomonadati</taxon>
        <taxon>Bacteroidota</taxon>
        <taxon>Flavobacteriia</taxon>
        <taxon>Flavobacteriales</taxon>
        <taxon>Flavobacteriaceae</taxon>
        <taxon>Gelidibacter</taxon>
    </lineage>
</organism>
<dbReference type="EMBL" id="JAEHJZ010000017">
    <property type="protein sequence ID" value="MBJ7880571.1"/>
    <property type="molecule type" value="Genomic_DNA"/>
</dbReference>
<proteinExistence type="predicted"/>
<evidence type="ECO:0000313" key="2">
    <source>
        <dbReference type="Proteomes" id="UP000662373"/>
    </source>
</evidence>
<sequence length="465" mass="54152">MEKKIGLVITDGVGFRNFILSNCLQEIEGNFGEVIIYSCIPKEVFEGFSSKTKVIELDVFPDRFRTWFFMKLKEVAHLRLHKEDNFGISYNYDANKSTTNTPRGFAVRLIYAITEILHSEKWIQIFNYWQQLSFKNHKATKSYLEIFARDQIDFMFFTHQRPQYIAPLIYAAEKLNIPTGTFIFSWDNLASKGRMAGNFKHYFVWSQLMKMELLEFYNTILPNRIHVVGTPQFEPYVLDRYKISKQDFSHKFHLNKQLKTICFSCGDVSTSKNDPLYIETIAMAIQSQKINQKANFLVRTSPAETAERVQYLRDEFPFIVWNYPDWPLSREGHQEIWSQRVPTVGDMIDLRGILEHCDVFINMCSTMSLDAMCFNKAVINPVFGNIQNGLYNDQRFLKFAHYKRVVESGAVAIVKNEKDLIDEINKALSEPTIRIEAQQELLQLQVSCQLMGTSERIAKTIKACL</sequence>
<accession>A0A934KSG0</accession>
<dbReference type="SUPFAM" id="SSF53756">
    <property type="entry name" value="UDP-Glycosyltransferase/glycogen phosphorylase"/>
    <property type="match status" value="1"/>
</dbReference>
<reference evidence="1 2" key="1">
    <citation type="submission" date="2020-09" db="EMBL/GenBank/DDBJ databases">
        <title>Draft genome of Gelidibacter salicanalis PAMC21136.</title>
        <authorList>
            <person name="Park H."/>
        </authorList>
    </citation>
    <scope>NUCLEOTIDE SEQUENCE [LARGE SCALE GENOMIC DNA]</scope>
    <source>
        <strain evidence="1 2">PAMC21136</strain>
    </source>
</reference>
<evidence type="ECO:0008006" key="3">
    <source>
        <dbReference type="Google" id="ProtNLM"/>
    </source>
</evidence>
<comment type="caution">
    <text evidence="1">The sequence shown here is derived from an EMBL/GenBank/DDBJ whole genome shotgun (WGS) entry which is preliminary data.</text>
</comment>